<dbReference type="AlphaFoldDB" id="A0A074LM65"/>
<dbReference type="eggNOG" id="ENOG5032XM3">
    <property type="taxonomic scope" value="Bacteria"/>
</dbReference>
<feature type="domain" description="DUF4183" evidence="1">
    <location>
        <begin position="33"/>
        <end position="91"/>
    </location>
</feature>
<evidence type="ECO:0000313" key="2">
    <source>
        <dbReference type="EMBL" id="KEO83191.1"/>
    </source>
</evidence>
<organism evidence="2 3">
    <name type="scientific">Tumebacillus flagellatus</name>
    <dbReference type="NCBI Taxonomy" id="1157490"/>
    <lineage>
        <taxon>Bacteria</taxon>
        <taxon>Bacillati</taxon>
        <taxon>Bacillota</taxon>
        <taxon>Bacilli</taxon>
        <taxon>Bacillales</taxon>
        <taxon>Alicyclobacillaceae</taxon>
        <taxon>Tumebacillus</taxon>
    </lineage>
</organism>
<gene>
    <name evidence="2" type="ORF">EL26_10880</name>
</gene>
<evidence type="ECO:0000259" key="1">
    <source>
        <dbReference type="Pfam" id="PF13799"/>
    </source>
</evidence>
<dbReference type="OrthoDB" id="2623159at2"/>
<dbReference type="RefSeq" id="WP_052036229.1">
    <property type="nucleotide sequence ID" value="NZ_JMIR01000013.1"/>
</dbReference>
<evidence type="ECO:0000313" key="3">
    <source>
        <dbReference type="Proteomes" id="UP000027931"/>
    </source>
</evidence>
<keyword evidence="3" id="KW-1185">Reference proteome</keyword>
<reference evidence="2 3" key="1">
    <citation type="journal article" date="2013" name="Int. J. Syst. Evol. Microbiol.">
        <title>Tumebacillus flagellatus sp. nov., an alpha-amylase/pullulanase-producing bacterium isolated from cassava wastewater.</title>
        <authorList>
            <person name="Wang Q."/>
            <person name="Xie N."/>
            <person name="Qin Y."/>
            <person name="Shen N."/>
            <person name="Zhu J."/>
            <person name="Mi H."/>
            <person name="Huang R."/>
        </authorList>
    </citation>
    <scope>NUCLEOTIDE SEQUENCE [LARGE SCALE GENOMIC DNA]</scope>
    <source>
        <strain evidence="2 3">GST4</strain>
    </source>
</reference>
<accession>A0A074LM65</accession>
<dbReference type="EMBL" id="JMIR01000013">
    <property type="protein sequence ID" value="KEO83191.1"/>
    <property type="molecule type" value="Genomic_DNA"/>
</dbReference>
<protein>
    <recommendedName>
        <fullName evidence="1">DUF4183 domain-containing protein</fullName>
    </recommendedName>
</protein>
<comment type="caution">
    <text evidence="2">The sequence shown here is derived from an EMBL/GenBank/DDBJ whole genome shotgun (WGS) entry which is preliminary data.</text>
</comment>
<sequence length="96" mass="10056">MAASLINPNFKSKKYYVLASAGTITGSDLDLAANLFVDDNGAPITAFPNHAYFTLYINGMIQENGVATLTSSQLTILGGASLDGSDPIVLELGINF</sequence>
<name>A0A074LM65_9BACL</name>
<dbReference type="InterPro" id="IPR025237">
    <property type="entry name" value="DUF4183"/>
</dbReference>
<dbReference type="Pfam" id="PF13799">
    <property type="entry name" value="DUF4183"/>
    <property type="match status" value="1"/>
</dbReference>
<dbReference type="STRING" id="1157490.EL26_10880"/>
<dbReference type="Proteomes" id="UP000027931">
    <property type="component" value="Unassembled WGS sequence"/>
</dbReference>
<proteinExistence type="predicted"/>